<dbReference type="Pfam" id="PF00097">
    <property type="entry name" value="zf-C3HC4"/>
    <property type="match status" value="1"/>
</dbReference>
<gene>
    <name evidence="8" type="primary">LOC117648197</name>
</gene>
<name>A0A6P8Z1Q9_THRPL</name>
<evidence type="ECO:0000256" key="3">
    <source>
        <dbReference type="ARBA" id="ARBA00022833"/>
    </source>
</evidence>
<evidence type="ECO:0000256" key="4">
    <source>
        <dbReference type="PROSITE-ProRule" id="PRU00175"/>
    </source>
</evidence>
<reference evidence="8" key="1">
    <citation type="submission" date="2025-08" db="UniProtKB">
        <authorList>
            <consortium name="RefSeq"/>
        </authorList>
    </citation>
    <scope>IDENTIFICATION</scope>
    <source>
        <tissue evidence="8">Total insect</tissue>
    </source>
</reference>
<keyword evidence="7" id="KW-1185">Reference proteome</keyword>
<dbReference type="RefSeq" id="XP_034246428.1">
    <property type="nucleotide sequence ID" value="XM_034390537.1"/>
</dbReference>
<dbReference type="PROSITE" id="PS50089">
    <property type="entry name" value="ZF_RING_2"/>
    <property type="match status" value="1"/>
</dbReference>
<dbReference type="GO" id="GO:0008270">
    <property type="term" value="F:zinc ion binding"/>
    <property type="evidence" value="ECO:0007669"/>
    <property type="project" value="UniProtKB-KW"/>
</dbReference>
<accession>A0A6P8Z1Q9</accession>
<dbReference type="Gene3D" id="3.30.40.10">
    <property type="entry name" value="Zinc/RING finger domain, C3HC4 (zinc finger)"/>
    <property type="match status" value="1"/>
</dbReference>
<feature type="compositionally biased region" description="Polar residues" evidence="5">
    <location>
        <begin position="9"/>
        <end position="30"/>
    </location>
</feature>
<evidence type="ECO:0000256" key="1">
    <source>
        <dbReference type="ARBA" id="ARBA00022723"/>
    </source>
</evidence>
<keyword evidence="1" id="KW-0479">Metal-binding</keyword>
<evidence type="ECO:0000259" key="6">
    <source>
        <dbReference type="PROSITE" id="PS50089"/>
    </source>
</evidence>
<dbReference type="GeneID" id="117648197"/>
<dbReference type="InterPro" id="IPR013083">
    <property type="entry name" value="Znf_RING/FYVE/PHD"/>
</dbReference>
<proteinExistence type="predicted"/>
<dbReference type="InterPro" id="IPR001841">
    <property type="entry name" value="Znf_RING"/>
</dbReference>
<dbReference type="PROSITE" id="PS00518">
    <property type="entry name" value="ZF_RING_1"/>
    <property type="match status" value="1"/>
</dbReference>
<dbReference type="InParanoid" id="A0A6P8Z1Q9"/>
<dbReference type="InterPro" id="IPR018957">
    <property type="entry name" value="Znf_C3HC4_RING-type"/>
</dbReference>
<dbReference type="KEGG" id="tpal:117648197"/>
<sequence>MEEPVENIHNITTGPSFSWQRQGPSGNSNLPWEGQASGPGFAPPSMPGPSSSNGYQPASQGLQFPLPVQKPAACQICAQEKADKMLRDCGHFVCESCMLPWLRRRKVCPSPLCKQYCDESHLLTPKYAR</sequence>
<dbReference type="Proteomes" id="UP000515158">
    <property type="component" value="Unplaced"/>
</dbReference>
<keyword evidence="3" id="KW-0862">Zinc</keyword>
<protein>
    <submittedName>
        <fullName evidence="8">Uncharacterized protein LOC117648197</fullName>
    </submittedName>
</protein>
<keyword evidence="2 4" id="KW-0863">Zinc-finger</keyword>
<organism evidence="8">
    <name type="scientific">Thrips palmi</name>
    <name type="common">Melon thrips</name>
    <dbReference type="NCBI Taxonomy" id="161013"/>
    <lineage>
        <taxon>Eukaryota</taxon>
        <taxon>Metazoa</taxon>
        <taxon>Ecdysozoa</taxon>
        <taxon>Arthropoda</taxon>
        <taxon>Hexapoda</taxon>
        <taxon>Insecta</taxon>
        <taxon>Pterygota</taxon>
        <taxon>Neoptera</taxon>
        <taxon>Paraneoptera</taxon>
        <taxon>Thysanoptera</taxon>
        <taxon>Terebrantia</taxon>
        <taxon>Thripoidea</taxon>
        <taxon>Thripidae</taxon>
        <taxon>Thrips</taxon>
    </lineage>
</organism>
<dbReference type="AlphaFoldDB" id="A0A6P8Z1Q9"/>
<dbReference type="InterPro" id="IPR017907">
    <property type="entry name" value="Znf_RING_CS"/>
</dbReference>
<feature type="domain" description="RING-type" evidence="6">
    <location>
        <begin position="74"/>
        <end position="109"/>
    </location>
</feature>
<evidence type="ECO:0000256" key="2">
    <source>
        <dbReference type="ARBA" id="ARBA00022771"/>
    </source>
</evidence>
<evidence type="ECO:0000256" key="5">
    <source>
        <dbReference type="SAM" id="MobiDB-lite"/>
    </source>
</evidence>
<feature type="region of interest" description="Disordered" evidence="5">
    <location>
        <begin position="1"/>
        <end position="63"/>
    </location>
</feature>
<evidence type="ECO:0000313" key="8">
    <source>
        <dbReference type="RefSeq" id="XP_034246428.1"/>
    </source>
</evidence>
<evidence type="ECO:0000313" key="7">
    <source>
        <dbReference type="Proteomes" id="UP000515158"/>
    </source>
</evidence>
<dbReference type="SUPFAM" id="SSF57850">
    <property type="entry name" value="RING/U-box"/>
    <property type="match status" value="1"/>
</dbReference>